<feature type="transmembrane region" description="Helical" evidence="7">
    <location>
        <begin position="592"/>
        <end position="618"/>
    </location>
</feature>
<evidence type="ECO:0000256" key="7">
    <source>
        <dbReference type="SAM" id="Phobius"/>
    </source>
</evidence>
<dbReference type="AlphaFoldDB" id="A0A5S9IQX2"/>
<evidence type="ECO:0000256" key="3">
    <source>
        <dbReference type="ARBA" id="ARBA00022777"/>
    </source>
</evidence>
<dbReference type="PANTHER" id="PTHR43289:SF6">
    <property type="entry name" value="SERINE_THREONINE-PROTEIN KINASE NEKL-3"/>
    <property type="match status" value="1"/>
</dbReference>
<dbReference type="Gene3D" id="1.10.510.10">
    <property type="entry name" value="Transferase(Phosphotransferase) domain 1"/>
    <property type="match status" value="1"/>
</dbReference>
<feature type="compositionally biased region" description="Polar residues" evidence="6">
    <location>
        <begin position="65"/>
        <end position="95"/>
    </location>
</feature>
<feature type="coiled-coil region" evidence="5">
    <location>
        <begin position="419"/>
        <end position="446"/>
    </location>
</feature>
<evidence type="ECO:0000313" key="10">
    <source>
        <dbReference type="Proteomes" id="UP000326354"/>
    </source>
</evidence>
<protein>
    <submittedName>
        <fullName evidence="9">Serine/threonine protein kinase</fullName>
    </submittedName>
</protein>
<dbReference type="Proteomes" id="UP000326354">
    <property type="component" value="Chromosome"/>
</dbReference>
<reference evidence="9 10" key="1">
    <citation type="submission" date="2019-08" db="EMBL/GenBank/DDBJ databases">
        <title>Complete genome sequence of Candidatus Uab amorphum.</title>
        <authorList>
            <person name="Shiratori T."/>
            <person name="Suzuki S."/>
            <person name="Kakizawa Y."/>
            <person name="Ishida K."/>
        </authorList>
    </citation>
    <scope>NUCLEOTIDE SEQUENCE [LARGE SCALE GENOMIC DNA]</scope>
    <source>
        <strain evidence="9 10">SRT547</strain>
    </source>
</reference>
<dbReference type="SUPFAM" id="SSF56112">
    <property type="entry name" value="Protein kinase-like (PK-like)"/>
    <property type="match status" value="1"/>
</dbReference>
<dbReference type="SMART" id="SM00220">
    <property type="entry name" value="S_TKc"/>
    <property type="match status" value="1"/>
</dbReference>
<dbReference type="CDD" id="cd14014">
    <property type="entry name" value="STKc_PknB_like"/>
    <property type="match status" value="1"/>
</dbReference>
<feature type="transmembrane region" description="Helical" evidence="7">
    <location>
        <begin position="691"/>
        <end position="707"/>
    </location>
</feature>
<keyword evidence="9" id="KW-0723">Serine/threonine-protein kinase</keyword>
<dbReference type="GO" id="GO:0004674">
    <property type="term" value="F:protein serine/threonine kinase activity"/>
    <property type="evidence" value="ECO:0007669"/>
    <property type="project" value="UniProtKB-KW"/>
</dbReference>
<keyword evidence="2" id="KW-0547">Nucleotide-binding</keyword>
<evidence type="ECO:0000256" key="4">
    <source>
        <dbReference type="ARBA" id="ARBA00022840"/>
    </source>
</evidence>
<dbReference type="KEGG" id="uam:UABAM_04650"/>
<accession>A0A5S9IQX2</accession>
<name>A0A5S9IQX2_UABAM</name>
<feature type="region of interest" description="Disordered" evidence="6">
    <location>
        <begin position="65"/>
        <end position="108"/>
    </location>
</feature>
<evidence type="ECO:0000313" key="9">
    <source>
        <dbReference type="EMBL" id="BBM86264.1"/>
    </source>
</evidence>
<dbReference type="PROSITE" id="PS50011">
    <property type="entry name" value="PROTEIN_KINASE_DOM"/>
    <property type="match status" value="1"/>
</dbReference>
<keyword evidence="4" id="KW-0067">ATP-binding</keyword>
<dbReference type="OrthoDB" id="279610at2"/>
<dbReference type="RefSeq" id="WP_151970330.1">
    <property type="nucleotide sequence ID" value="NZ_AP019860.1"/>
</dbReference>
<dbReference type="PROSITE" id="PS00108">
    <property type="entry name" value="PROTEIN_KINASE_ST"/>
    <property type="match status" value="1"/>
</dbReference>
<keyword evidence="7" id="KW-0812">Transmembrane</keyword>
<evidence type="ECO:0000256" key="5">
    <source>
        <dbReference type="SAM" id="Coils"/>
    </source>
</evidence>
<keyword evidence="7" id="KW-1133">Transmembrane helix</keyword>
<feature type="transmembrane region" description="Helical" evidence="7">
    <location>
        <begin position="657"/>
        <end position="679"/>
    </location>
</feature>
<sequence>MDNDTFRSLWSKILKQHSSQKQSIRDTYKSKEMTFSQDITLFPQQQTFSGDDTIHSGSPLTNTFSNDGTIYTKNRSPVDTFSEDSTVSPGENSENNTRDTFSEDATVSSENSIAEVTSSIESTLQNKERIQTTFDTEKDYQNYQEINRGGMGIIYRAEQVKLKRKIAIKKILSQVDKNKFLAESLVTAYLDHPNIIPVYEIDQNNDGDILLAMKLVKGISWKNLLYPETLEHEDKAKEYNLQKHLEILISVCNAVNYAHSKGIVHCDLKPDNIMIGDFGEVLVMDWGIAVDIRDRVDEKRTFHKNDITTPMGTPCYMSPELAEGRGKDISSATDVYLLGGILYEILQRRPPHDGKSMWLVLLAAKEGKPVSFSENTPLELRQVCHKAMAQNHNERYQNAILFKKAVENYLQHRDSIKISNKAQQILENSQNTLQQLEQIKDNQQSSDTKTLYENLPQAIFGFDEAVDLWSGNEQAIHGKLQARLTYAKVAFMNGDLTLAAGQLDKLSLSQIEDMEHFSSEVNALEQKIKSAKKNRHYLAHLNLPNVEYLEQEYSSKQKAKENLKKAVKSMKKILPSVQTAYTSSGKTTLQSVIAMLVLGIPVACFFSLMGIAVGGFVLGIGSLFLYATSFLFGVSSWYAPFCWFLAIHLWLFGAPFYYLGSFITPIFLIAFFVGLMITYSGFKWKNRSPKIAAIFAFLVVILGAYVGKKMFLEAVAEKNYPLNTAWLSIFFTPEAGDQSDFLNSDMLNSTFALMTEVLLILLASVGAAIAAFLYTKNFRFSEKSQQFLECYISPPLAIEAVLGMLSSVREGDYSTLSTFLSHKRDKSHFCQVFVDVLPDEKDSDYGFLEIWCCLQVNWKKEILKDKWLCFSAPVTSEILVPLIKSNTLKKDTTWFRSYG</sequence>
<keyword evidence="3 9" id="KW-0418">Kinase</keyword>
<keyword evidence="10" id="KW-1185">Reference proteome</keyword>
<evidence type="ECO:0000259" key="8">
    <source>
        <dbReference type="PROSITE" id="PS50011"/>
    </source>
</evidence>
<proteinExistence type="predicted"/>
<gene>
    <name evidence="9" type="ORF">UABAM_04650</name>
</gene>
<feature type="transmembrane region" description="Helical" evidence="7">
    <location>
        <begin position="630"/>
        <end position="651"/>
    </location>
</feature>
<dbReference type="Pfam" id="PF00069">
    <property type="entry name" value="Pkinase"/>
    <property type="match status" value="1"/>
</dbReference>
<dbReference type="InterPro" id="IPR011009">
    <property type="entry name" value="Kinase-like_dom_sf"/>
</dbReference>
<feature type="domain" description="Protein kinase" evidence="8">
    <location>
        <begin position="140"/>
        <end position="410"/>
    </location>
</feature>
<evidence type="ECO:0000256" key="1">
    <source>
        <dbReference type="ARBA" id="ARBA00022679"/>
    </source>
</evidence>
<keyword evidence="5" id="KW-0175">Coiled coil</keyword>
<organism evidence="9 10">
    <name type="scientific">Uabimicrobium amorphum</name>
    <dbReference type="NCBI Taxonomy" id="2596890"/>
    <lineage>
        <taxon>Bacteria</taxon>
        <taxon>Pseudomonadati</taxon>
        <taxon>Planctomycetota</taxon>
        <taxon>Candidatus Uabimicrobiia</taxon>
        <taxon>Candidatus Uabimicrobiales</taxon>
        <taxon>Candidatus Uabimicrobiaceae</taxon>
        <taxon>Candidatus Uabimicrobium</taxon>
    </lineage>
</organism>
<keyword evidence="1" id="KW-0808">Transferase</keyword>
<dbReference type="EMBL" id="AP019860">
    <property type="protein sequence ID" value="BBM86264.1"/>
    <property type="molecule type" value="Genomic_DNA"/>
</dbReference>
<feature type="coiled-coil region" evidence="5">
    <location>
        <begin position="514"/>
        <end position="566"/>
    </location>
</feature>
<dbReference type="InterPro" id="IPR008271">
    <property type="entry name" value="Ser/Thr_kinase_AS"/>
</dbReference>
<dbReference type="InterPro" id="IPR000719">
    <property type="entry name" value="Prot_kinase_dom"/>
</dbReference>
<dbReference type="PANTHER" id="PTHR43289">
    <property type="entry name" value="MITOGEN-ACTIVATED PROTEIN KINASE KINASE KINASE 20-RELATED"/>
    <property type="match status" value="1"/>
</dbReference>
<evidence type="ECO:0000256" key="2">
    <source>
        <dbReference type="ARBA" id="ARBA00022741"/>
    </source>
</evidence>
<evidence type="ECO:0000256" key="6">
    <source>
        <dbReference type="SAM" id="MobiDB-lite"/>
    </source>
</evidence>
<feature type="transmembrane region" description="Helical" evidence="7">
    <location>
        <begin position="751"/>
        <end position="774"/>
    </location>
</feature>
<keyword evidence="7" id="KW-0472">Membrane</keyword>
<dbReference type="GO" id="GO:0005524">
    <property type="term" value="F:ATP binding"/>
    <property type="evidence" value="ECO:0007669"/>
    <property type="project" value="UniProtKB-KW"/>
</dbReference>